<dbReference type="InterPro" id="IPR000014">
    <property type="entry name" value="PAS"/>
</dbReference>
<feature type="coiled-coil region" evidence="3">
    <location>
        <begin position="292"/>
        <end position="319"/>
    </location>
</feature>
<feature type="region of interest" description="Disordered" evidence="4">
    <location>
        <begin position="1"/>
        <end position="34"/>
    </location>
</feature>
<dbReference type="GO" id="GO:0052621">
    <property type="term" value="F:diguanylate cyclase activity"/>
    <property type="evidence" value="ECO:0007669"/>
    <property type="project" value="UniProtKB-EC"/>
</dbReference>
<dbReference type="EMBL" id="AAEW02000015">
    <property type="protein sequence ID" value="EAT14946.1"/>
    <property type="molecule type" value="Genomic_DNA"/>
</dbReference>
<feature type="domain" description="PAC" evidence="5">
    <location>
        <begin position="138"/>
        <end position="189"/>
    </location>
</feature>
<evidence type="ECO:0000259" key="6">
    <source>
        <dbReference type="PROSITE" id="PS50887"/>
    </source>
</evidence>
<evidence type="ECO:0000313" key="8">
    <source>
        <dbReference type="Proteomes" id="UP000005695"/>
    </source>
</evidence>
<sequence>MLEQPSRRSNEFLSLQEQTVSSFPQEASSSLQEKKTQGRKVCEKCLELEEMTSALEEYIGRTNEQLLKSEMSDMELEQIFSACADPMMVIRDDGIIVRANRSMLEHLDCCCENVIGHSCTELLSEQECKLANSHKKKSQTDIEITNEGGEVSNFIMTTTPLVTLDGTPGTLAQYKDITDRKKAEQALEKAHAALERIARIDGLTQIANRRTFDESFTEQWQKSLVEQSPLSIILCDIDFFKRYNDTYGHQQGDTCLSSVAQALEQTLSEQSSGLVARYGGEEFIFLLPATSVEEATAHAETARNNIEQLALEHQASEVADNVTLSLGVSCTIPQSDMQPQHLIRTADEALYQSKETGRNRVTSVEFSG</sequence>
<comment type="caution">
    <text evidence="7">The sequence shown here is derived from an EMBL/GenBank/DDBJ whole genome shotgun (WGS) entry which is preliminary data.</text>
</comment>
<protein>
    <recommendedName>
        <fullName evidence="1">diguanylate cyclase</fullName>
        <ecNumber evidence="1">2.7.7.65</ecNumber>
    </recommendedName>
</protein>
<reference evidence="7" key="2">
    <citation type="submission" date="2006-05" db="EMBL/GenBank/DDBJ databases">
        <title>Sequencing of the draft genome and assembly of Desulfuromonas acetoxidans DSM 684.</title>
        <authorList>
            <consortium name="US DOE Joint Genome Institute (JGI-PGF)"/>
            <person name="Copeland A."/>
            <person name="Lucas S."/>
            <person name="Lapidus A."/>
            <person name="Barry K."/>
            <person name="Detter J.C."/>
            <person name="Glavina del Rio T."/>
            <person name="Hammon N."/>
            <person name="Israni S."/>
            <person name="Dalin E."/>
            <person name="Tice H."/>
            <person name="Bruce D."/>
            <person name="Pitluck S."/>
            <person name="Richardson P."/>
        </authorList>
    </citation>
    <scope>NUCLEOTIDE SEQUENCE [LARGE SCALE GENOMIC DNA]</scope>
    <source>
        <strain evidence="7">DSM 684</strain>
    </source>
</reference>
<dbReference type="SUPFAM" id="SSF55785">
    <property type="entry name" value="PYP-like sensor domain (PAS domain)"/>
    <property type="match status" value="1"/>
</dbReference>
<dbReference type="SMART" id="SM00267">
    <property type="entry name" value="GGDEF"/>
    <property type="match status" value="1"/>
</dbReference>
<dbReference type="InterPro" id="IPR043128">
    <property type="entry name" value="Rev_trsase/Diguanyl_cyclase"/>
</dbReference>
<dbReference type="GO" id="GO:1902201">
    <property type="term" value="P:negative regulation of bacterial-type flagellum-dependent cell motility"/>
    <property type="evidence" value="ECO:0007669"/>
    <property type="project" value="TreeGrafter"/>
</dbReference>
<dbReference type="Gene3D" id="3.30.450.20">
    <property type="entry name" value="PAS domain"/>
    <property type="match status" value="1"/>
</dbReference>
<reference evidence="7" key="1">
    <citation type="submission" date="2006-05" db="EMBL/GenBank/DDBJ databases">
        <title>Annotation of the draft genome assembly of Desulfuromonas acetoxidans DSM 684.</title>
        <authorList>
            <consortium name="US DOE Joint Genome Institute (JGI-ORNL)"/>
            <person name="Larimer F."/>
            <person name="Land M."/>
            <person name="Hauser L."/>
        </authorList>
    </citation>
    <scope>NUCLEOTIDE SEQUENCE [LARGE SCALE GENOMIC DNA]</scope>
    <source>
        <strain evidence="7">DSM 684</strain>
    </source>
</reference>
<dbReference type="NCBIfam" id="TIGR00254">
    <property type="entry name" value="GGDEF"/>
    <property type="match status" value="1"/>
</dbReference>
<dbReference type="PROSITE" id="PS50887">
    <property type="entry name" value="GGDEF"/>
    <property type="match status" value="1"/>
</dbReference>
<evidence type="ECO:0000313" key="7">
    <source>
        <dbReference type="EMBL" id="EAT14946.1"/>
    </source>
</evidence>
<evidence type="ECO:0000256" key="1">
    <source>
        <dbReference type="ARBA" id="ARBA00012528"/>
    </source>
</evidence>
<evidence type="ECO:0000259" key="5">
    <source>
        <dbReference type="PROSITE" id="PS50113"/>
    </source>
</evidence>
<dbReference type="CDD" id="cd01949">
    <property type="entry name" value="GGDEF"/>
    <property type="match status" value="1"/>
</dbReference>
<accession>Q1JXL6</accession>
<feature type="compositionally biased region" description="Polar residues" evidence="4">
    <location>
        <begin position="11"/>
        <end position="31"/>
    </location>
</feature>
<dbReference type="FunFam" id="3.30.70.270:FF:000001">
    <property type="entry name" value="Diguanylate cyclase domain protein"/>
    <property type="match status" value="1"/>
</dbReference>
<dbReference type="GO" id="GO:0005886">
    <property type="term" value="C:plasma membrane"/>
    <property type="evidence" value="ECO:0007669"/>
    <property type="project" value="TreeGrafter"/>
</dbReference>
<dbReference type="PROSITE" id="PS50113">
    <property type="entry name" value="PAC"/>
    <property type="match status" value="1"/>
</dbReference>
<dbReference type="AlphaFoldDB" id="Q1JXL6"/>
<evidence type="ECO:0000256" key="2">
    <source>
        <dbReference type="ARBA" id="ARBA00034247"/>
    </source>
</evidence>
<dbReference type="InterPro" id="IPR000700">
    <property type="entry name" value="PAS-assoc_C"/>
</dbReference>
<dbReference type="InterPro" id="IPR000160">
    <property type="entry name" value="GGDEF_dom"/>
</dbReference>
<dbReference type="NCBIfam" id="TIGR00229">
    <property type="entry name" value="sensory_box"/>
    <property type="match status" value="1"/>
</dbReference>
<feature type="compositionally biased region" description="Basic and acidic residues" evidence="4">
    <location>
        <begin position="1"/>
        <end position="10"/>
    </location>
</feature>
<dbReference type="PANTHER" id="PTHR45138">
    <property type="entry name" value="REGULATORY COMPONENTS OF SENSORY TRANSDUCTION SYSTEM"/>
    <property type="match status" value="1"/>
</dbReference>
<dbReference type="InterPro" id="IPR050469">
    <property type="entry name" value="Diguanylate_Cyclase"/>
</dbReference>
<dbReference type="CDD" id="cd00130">
    <property type="entry name" value="PAS"/>
    <property type="match status" value="1"/>
</dbReference>
<dbReference type="Pfam" id="PF13188">
    <property type="entry name" value="PAS_8"/>
    <property type="match status" value="1"/>
</dbReference>
<dbReference type="Gene3D" id="3.30.70.270">
    <property type="match status" value="1"/>
</dbReference>
<gene>
    <name evidence="7" type="ORF">Dace_0724</name>
</gene>
<feature type="domain" description="GGDEF" evidence="6">
    <location>
        <begin position="228"/>
        <end position="366"/>
    </location>
</feature>
<dbReference type="SMART" id="SM00091">
    <property type="entry name" value="PAS"/>
    <property type="match status" value="1"/>
</dbReference>
<dbReference type="InterPro" id="IPR035965">
    <property type="entry name" value="PAS-like_dom_sf"/>
</dbReference>
<dbReference type="Proteomes" id="UP000005695">
    <property type="component" value="Unassembled WGS sequence"/>
</dbReference>
<dbReference type="PANTHER" id="PTHR45138:SF9">
    <property type="entry name" value="DIGUANYLATE CYCLASE DGCM-RELATED"/>
    <property type="match status" value="1"/>
</dbReference>
<name>Q1JXL6_DESA6</name>
<dbReference type="Pfam" id="PF00990">
    <property type="entry name" value="GGDEF"/>
    <property type="match status" value="1"/>
</dbReference>
<keyword evidence="3" id="KW-0175">Coiled coil</keyword>
<proteinExistence type="predicted"/>
<dbReference type="InterPro" id="IPR029787">
    <property type="entry name" value="Nucleotide_cyclase"/>
</dbReference>
<evidence type="ECO:0000256" key="3">
    <source>
        <dbReference type="SAM" id="Coils"/>
    </source>
</evidence>
<dbReference type="SUPFAM" id="SSF55073">
    <property type="entry name" value="Nucleotide cyclase"/>
    <property type="match status" value="1"/>
</dbReference>
<keyword evidence="8" id="KW-1185">Reference proteome</keyword>
<organism evidence="7 8">
    <name type="scientific">Desulfuromonas acetoxidans (strain DSM 684 / 11070)</name>
    <dbReference type="NCBI Taxonomy" id="281689"/>
    <lineage>
        <taxon>Bacteria</taxon>
        <taxon>Pseudomonadati</taxon>
        <taxon>Thermodesulfobacteriota</taxon>
        <taxon>Desulfuromonadia</taxon>
        <taxon>Desulfuromonadales</taxon>
        <taxon>Desulfuromonadaceae</taxon>
        <taxon>Desulfuromonas</taxon>
    </lineage>
</organism>
<evidence type="ECO:0000256" key="4">
    <source>
        <dbReference type="SAM" id="MobiDB-lite"/>
    </source>
</evidence>
<comment type="catalytic activity">
    <reaction evidence="2">
        <text>2 GTP = 3',3'-c-di-GMP + 2 diphosphate</text>
        <dbReference type="Rhea" id="RHEA:24898"/>
        <dbReference type="ChEBI" id="CHEBI:33019"/>
        <dbReference type="ChEBI" id="CHEBI:37565"/>
        <dbReference type="ChEBI" id="CHEBI:58805"/>
        <dbReference type="EC" id="2.7.7.65"/>
    </reaction>
</comment>
<dbReference type="EC" id="2.7.7.65" evidence="1"/>
<dbReference type="GO" id="GO:0043709">
    <property type="term" value="P:cell adhesion involved in single-species biofilm formation"/>
    <property type="evidence" value="ECO:0007669"/>
    <property type="project" value="TreeGrafter"/>
</dbReference>